<dbReference type="OrthoDB" id="5298787at2"/>
<organism evidence="3 4">
    <name type="scientific">Nannocystis exedens</name>
    <dbReference type="NCBI Taxonomy" id="54"/>
    <lineage>
        <taxon>Bacteria</taxon>
        <taxon>Pseudomonadati</taxon>
        <taxon>Myxococcota</taxon>
        <taxon>Polyangia</taxon>
        <taxon>Nannocystales</taxon>
        <taxon>Nannocystaceae</taxon>
        <taxon>Nannocystis</taxon>
    </lineage>
</organism>
<evidence type="ECO:0000259" key="2">
    <source>
        <dbReference type="Pfam" id="PF13649"/>
    </source>
</evidence>
<name>A0A1I1UB40_9BACT</name>
<dbReference type="Proteomes" id="UP000199400">
    <property type="component" value="Unassembled WGS sequence"/>
</dbReference>
<evidence type="ECO:0000313" key="3">
    <source>
        <dbReference type="EMBL" id="SFD68071.1"/>
    </source>
</evidence>
<dbReference type="GO" id="GO:0032259">
    <property type="term" value="P:methylation"/>
    <property type="evidence" value="ECO:0007669"/>
    <property type="project" value="UniProtKB-KW"/>
</dbReference>
<feature type="domain" description="Methyltransferase" evidence="2">
    <location>
        <begin position="45"/>
        <end position="136"/>
    </location>
</feature>
<dbReference type="RefSeq" id="WP_096329592.1">
    <property type="nucleotide sequence ID" value="NZ_FOMX01000003.1"/>
</dbReference>
<evidence type="ECO:0000313" key="4">
    <source>
        <dbReference type="Proteomes" id="UP000199400"/>
    </source>
</evidence>
<gene>
    <name evidence="3" type="ORF">SAMN02745121_01116</name>
</gene>
<dbReference type="InterPro" id="IPR041698">
    <property type="entry name" value="Methyltransf_25"/>
</dbReference>
<dbReference type="EMBL" id="FOMX01000003">
    <property type="protein sequence ID" value="SFD68071.1"/>
    <property type="molecule type" value="Genomic_DNA"/>
</dbReference>
<dbReference type="InterPro" id="IPR029063">
    <property type="entry name" value="SAM-dependent_MTases_sf"/>
</dbReference>
<keyword evidence="3" id="KW-0489">Methyltransferase</keyword>
<dbReference type="STRING" id="54.SAMN02745121_01116"/>
<accession>A0A1I1UB40</accession>
<dbReference type="PANTHER" id="PTHR43861">
    <property type="entry name" value="TRANS-ACONITATE 2-METHYLTRANSFERASE-RELATED"/>
    <property type="match status" value="1"/>
</dbReference>
<protein>
    <submittedName>
        <fullName evidence="3">Methyltransferase domain-containing protein</fullName>
    </submittedName>
</protein>
<keyword evidence="4" id="KW-1185">Reference proteome</keyword>
<dbReference type="Gene3D" id="3.40.50.150">
    <property type="entry name" value="Vaccinia Virus protein VP39"/>
    <property type="match status" value="1"/>
</dbReference>
<sequence>MTDPATDSKRWDERFQDPEYVFGKAPNAFLAGKAHLLRPGARALVLADGEGRNGVWLAERGLDVLSVDVSSAAQDKARALAAERGVHVRFEQADLAAWDMGRARFDLVVAIFIQFALPPLRDQLLTRMQAALAPGGLLLLEGYRPEQLGYRTGGPPVPEYMYTAELLRRVFAELTILELVERDVELHEGHGHRGMSALIDLVARKP</sequence>
<dbReference type="GO" id="GO:0008168">
    <property type="term" value="F:methyltransferase activity"/>
    <property type="evidence" value="ECO:0007669"/>
    <property type="project" value="UniProtKB-KW"/>
</dbReference>
<dbReference type="Pfam" id="PF13649">
    <property type="entry name" value="Methyltransf_25"/>
    <property type="match status" value="1"/>
</dbReference>
<proteinExistence type="predicted"/>
<dbReference type="PANTHER" id="PTHR43861:SF3">
    <property type="entry name" value="PUTATIVE (AFU_ORTHOLOGUE AFUA_2G14390)-RELATED"/>
    <property type="match status" value="1"/>
</dbReference>
<reference evidence="4" key="1">
    <citation type="submission" date="2016-10" db="EMBL/GenBank/DDBJ databases">
        <authorList>
            <person name="Varghese N."/>
            <person name="Submissions S."/>
        </authorList>
    </citation>
    <scope>NUCLEOTIDE SEQUENCE [LARGE SCALE GENOMIC DNA]</scope>
    <source>
        <strain evidence="4">ATCC 25963</strain>
    </source>
</reference>
<dbReference type="SUPFAM" id="SSF53335">
    <property type="entry name" value="S-adenosyl-L-methionine-dependent methyltransferases"/>
    <property type="match status" value="1"/>
</dbReference>
<evidence type="ECO:0000256" key="1">
    <source>
        <dbReference type="ARBA" id="ARBA00022679"/>
    </source>
</evidence>
<dbReference type="AlphaFoldDB" id="A0A1I1UB40"/>
<keyword evidence="1 3" id="KW-0808">Transferase</keyword>